<gene>
    <name evidence="9" type="ORF">BWR60_30205</name>
</gene>
<accession>A0A211ZA02</accession>
<evidence type="ECO:0000256" key="4">
    <source>
        <dbReference type="ARBA" id="ARBA00022692"/>
    </source>
</evidence>
<feature type="domain" description="ABC transmembrane type-1" evidence="8">
    <location>
        <begin position="68"/>
        <end position="281"/>
    </location>
</feature>
<comment type="similarity">
    <text evidence="7">Belongs to the binding-protein-dependent transport system permease family.</text>
</comment>
<keyword evidence="10" id="KW-1185">Reference proteome</keyword>
<sequence>MAALRIRYLTAKAVVAPTVLVMATCFYGTILWTIYISFTRSSLVPNYDFAGIAQYVRLFNTARWYTAFGNMFVFGGLFIAGALVLGTLLAVLIDQKVKGEGAFRTIFLYPLSMSFIVTGLAWQWFLNPTMGLQDFVRGLGWEGFTFDWIVDRDRAIYTLVIAGVWHSSGLIMAIMLAGLRGIDHEIWRAARVEGIPRWRTYLSIVLPMLRPLVVTCVVLLAIAVVKSYDLVVAMTRGGPGNATDLPAKFVVDLTFERANIGLASAGAVVMLVAVLAALAPYLYIELSRRAR</sequence>
<feature type="transmembrane region" description="Helical" evidence="7">
    <location>
        <begin position="200"/>
        <end position="225"/>
    </location>
</feature>
<dbReference type="CDD" id="cd06261">
    <property type="entry name" value="TM_PBP2"/>
    <property type="match status" value="1"/>
</dbReference>
<evidence type="ECO:0000256" key="7">
    <source>
        <dbReference type="RuleBase" id="RU363032"/>
    </source>
</evidence>
<feature type="transmembrane region" description="Helical" evidence="7">
    <location>
        <begin position="12"/>
        <end position="38"/>
    </location>
</feature>
<proteinExistence type="inferred from homology"/>
<evidence type="ECO:0000256" key="1">
    <source>
        <dbReference type="ARBA" id="ARBA00004651"/>
    </source>
</evidence>
<dbReference type="OrthoDB" id="9805108at2"/>
<dbReference type="InterPro" id="IPR051393">
    <property type="entry name" value="ABC_transporter_permease"/>
</dbReference>
<feature type="transmembrane region" description="Helical" evidence="7">
    <location>
        <begin position="260"/>
        <end position="284"/>
    </location>
</feature>
<dbReference type="SUPFAM" id="SSF161098">
    <property type="entry name" value="MetI-like"/>
    <property type="match status" value="1"/>
</dbReference>
<dbReference type="PANTHER" id="PTHR30193:SF42">
    <property type="entry name" value="ABC TRANSPORTER PERMEASE PROTEIN"/>
    <property type="match status" value="1"/>
</dbReference>
<dbReference type="PANTHER" id="PTHR30193">
    <property type="entry name" value="ABC TRANSPORTER PERMEASE PROTEIN"/>
    <property type="match status" value="1"/>
</dbReference>
<evidence type="ECO:0000259" key="8">
    <source>
        <dbReference type="PROSITE" id="PS50928"/>
    </source>
</evidence>
<name>A0A211ZA02_9PROT</name>
<keyword evidence="6 7" id="KW-0472">Membrane</keyword>
<reference evidence="10" key="1">
    <citation type="submission" date="2017-05" db="EMBL/GenBank/DDBJ databases">
        <authorList>
            <person name="Macchi M."/>
            <person name="Festa S."/>
            <person name="Coppotelli B.M."/>
            <person name="Morelli I.S."/>
        </authorList>
    </citation>
    <scope>NUCLEOTIDE SEQUENCE [LARGE SCALE GENOMIC DNA]</scope>
    <source>
        <strain evidence="10">I</strain>
    </source>
</reference>
<keyword evidence="2 7" id="KW-0813">Transport</keyword>
<dbReference type="EMBL" id="NHON01000095">
    <property type="protein sequence ID" value="OWJ62090.1"/>
    <property type="molecule type" value="Genomic_DNA"/>
</dbReference>
<evidence type="ECO:0000256" key="5">
    <source>
        <dbReference type="ARBA" id="ARBA00022989"/>
    </source>
</evidence>
<dbReference type="GO" id="GO:0055085">
    <property type="term" value="P:transmembrane transport"/>
    <property type="evidence" value="ECO:0007669"/>
    <property type="project" value="InterPro"/>
</dbReference>
<evidence type="ECO:0000256" key="2">
    <source>
        <dbReference type="ARBA" id="ARBA00022448"/>
    </source>
</evidence>
<feature type="transmembrane region" description="Helical" evidence="7">
    <location>
        <begin position="71"/>
        <end position="93"/>
    </location>
</feature>
<dbReference type="Proteomes" id="UP000196655">
    <property type="component" value="Unassembled WGS sequence"/>
</dbReference>
<dbReference type="InterPro" id="IPR000515">
    <property type="entry name" value="MetI-like"/>
</dbReference>
<organism evidence="9 10">
    <name type="scientific">Inquilinus limosus</name>
    <dbReference type="NCBI Taxonomy" id="171674"/>
    <lineage>
        <taxon>Bacteria</taxon>
        <taxon>Pseudomonadati</taxon>
        <taxon>Pseudomonadota</taxon>
        <taxon>Alphaproteobacteria</taxon>
        <taxon>Rhodospirillales</taxon>
        <taxon>Rhodospirillaceae</taxon>
        <taxon>Inquilinus</taxon>
    </lineage>
</organism>
<dbReference type="Gene3D" id="1.10.3720.10">
    <property type="entry name" value="MetI-like"/>
    <property type="match status" value="1"/>
</dbReference>
<keyword evidence="4 7" id="KW-0812">Transmembrane</keyword>
<dbReference type="RefSeq" id="WP_088156025.1">
    <property type="nucleotide sequence ID" value="NZ_NHON01000095.1"/>
</dbReference>
<dbReference type="PROSITE" id="PS50928">
    <property type="entry name" value="ABC_TM1"/>
    <property type="match status" value="1"/>
</dbReference>
<dbReference type="GO" id="GO:0005886">
    <property type="term" value="C:plasma membrane"/>
    <property type="evidence" value="ECO:0007669"/>
    <property type="project" value="UniProtKB-SubCell"/>
</dbReference>
<evidence type="ECO:0000313" key="10">
    <source>
        <dbReference type="Proteomes" id="UP000196655"/>
    </source>
</evidence>
<feature type="transmembrane region" description="Helical" evidence="7">
    <location>
        <begin position="105"/>
        <end position="125"/>
    </location>
</feature>
<evidence type="ECO:0000256" key="6">
    <source>
        <dbReference type="ARBA" id="ARBA00023136"/>
    </source>
</evidence>
<feature type="transmembrane region" description="Helical" evidence="7">
    <location>
        <begin position="155"/>
        <end position="179"/>
    </location>
</feature>
<keyword evidence="3" id="KW-1003">Cell membrane</keyword>
<evidence type="ECO:0000313" key="9">
    <source>
        <dbReference type="EMBL" id="OWJ62090.1"/>
    </source>
</evidence>
<evidence type="ECO:0000256" key="3">
    <source>
        <dbReference type="ARBA" id="ARBA00022475"/>
    </source>
</evidence>
<dbReference type="InterPro" id="IPR035906">
    <property type="entry name" value="MetI-like_sf"/>
</dbReference>
<comment type="caution">
    <text evidence="9">The sequence shown here is derived from an EMBL/GenBank/DDBJ whole genome shotgun (WGS) entry which is preliminary data.</text>
</comment>
<dbReference type="Pfam" id="PF00528">
    <property type="entry name" value="BPD_transp_1"/>
    <property type="match status" value="1"/>
</dbReference>
<dbReference type="STRING" id="1122125.GCA_000423185_02632"/>
<protein>
    <submittedName>
        <fullName evidence="9">Sugar ABC transporter permease</fullName>
    </submittedName>
</protein>
<dbReference type="AlphaFoldDB" id="A0A211ZA02"/>
<comment type="subcellular location">
    <subcellularLocation>
        <location evidence="1 7">Cell membrane</location>
        <topology evidence="1 7">Multi-pass membrane protein</topology>
    </subcellularLocation>
</comment>
<keyword evidence="5 7" id="KW-1133">Transmembrane helix</keyword>